<dbReference type="InterPro" id="IPR004101">
    <property type="entry name" value="Mur_ligase_C"/>
</dbReference>
<dbReference type="PROSITE" id="PS01012">
    <property type="entry name" value="FOLYLPOLYGLU_SYNT_2"/>
    <property type="match status" value="1"/>
</dbReference>
<keyword evidence="7 11" id="KW-0067">ATP-binding</keyword>
<evidence type="ECO:0000259" key="12">
    <source>
        <dbReference type="Pfam" id="PF02875"/>
    </source>
</evidence>
<keyword evidence="6 11" id="KW-0547">Nucleotide-binding</keyword>
<proteinExistence type="inferred from homology"/>
<comment type="catalytic activity">
    <reaction evidence="10">
        <text>(6S)-5,6,7,8-tetrahydrofolyl-(gamma-L-Glu)(n) + L-glutamate + ATP = (6S)-5,6,7,8-tetrahydrofolyl-(gamma-L-Glu)(n+1) + ADP + phosphate + H(+)</text>
        <dbReference type="Rhea" id="RHEA:10580"/>
        <dbReference type="Rhea" id="RHEA-COMP:14738"/>
        <dbReference type="Rhea" id="RHEA-COMP:14740"/>
        <dbReference type="ChEBI" id="CHEBI:15378"/>
        <dbReference type="ChEBI" id="CHEBI:29985"/>
        <dbReference type="ChEBI" id="CHEBI:30616"/>
        <dbReference type="ChEBI" id="CHEBI:43474"/>
        <dbReference type="ChEBI" id="CHEBI:141005"/>
        <dbReference type="ChEBI" id="CHEBI:456216"/>
        <dbReference type="EC" id="6.3.2.17"/>
    </reaction>
</comment>
<dbReference type="GO" id="GO:0004326">
    <property type="term" value="F:tetrahydrofolylpolyglutamate synthase activity"/>
    <property type="evidence" value="ECO:0007669"/>
    <property type="project" value="UniProtKB-EC"/>
</dbReference>
<evidence type="ECO:0000256" key="10">
    <source>
        <dbReference type="ARBA" id="ARBA00047493"/>
    </source>
</evidence>
<dbReference type="Gene3D" id="3.40.1190.10">
    <property type="entry name" value="Mur-like, catalytic domain"/>
    <property type="match status" value="1"/>
</dbReference>
<dbReference type="PANTHER" id="PTHR11136">
    <property type="entry name" value="FOLYLPOLYGLUTAMATE SYNTHASE-RELATED"/>
    <property type="match status" value="1"/>
</dbReference>
<dbReference type="SUPFAM" id="SSF53244">
    <property type="entry name" value="MurD-like peptide ligases, peptide-binding domain"/>
    <property type="match status" value="1"/>
</dbReference>
<dbReference type="PANTHER" id="PTHR11136:SF0">
    <property type="entry name" value="DIHYDROFOLATE SYNTHETASE-RELATED"/>
    <property type="match status" value="1"/>
</dbReference>
<gene>
    <name evidence="14" type="primary">fgs</name>
    <name evidence="14" type="ORF">FILTAD_02836</name>
</gene>
<sequence length="409" mass="44559">MIPNMSVYKERWEIESDDIVKPGVEAVQEALRKLGNPEQKLNVIHVAGTNGKGSTIAFMEAILKEHGFSTGVFSSPAIIDIHDQIRIDGNPISEDELNNSFHELKEAGISGLLTDFELLTAAAFCTWRRIAPDYVLLETGMGGTLDSTNVVTPLVSVITSIALEHSAFLGTTLAEIAGHKAGIIKNKIPVVIGPMQEESLETIQRIALEQESPLAHYGIDLKMEGTEQEVFVGTKTIPLPTRKMKGPHQGVNAALAIEALLAAKMDLNGDRVAKAIANAQLNHRFQEIQPGLFLDGAHNPAAAKALAKTIQSEFPGEKVDFVMGMIKGKDIKKTLNALMPVAGSFTFLTFSHPQAEQAGHMIENCSHQHKRVINAVNDTITLEKRGELKIIVTGSLYLLSSLKYYLKEK</sequence>
<evidence type="ECO:0000256" key="8">
    <source>
        <dbReference type="ARBA" id="ARBA00022842"/>
    </source>
</evidence>
<dbReference type="InterPro" id="IPR018109">
    <property type="entry name" value="Folylpolyglutamate_synth_CS"/>
</dbReference>
<dbReference type="OrthoDB" id="9809356at2"/>
<dbReference type="InterPro" id="IPR001645">
    <property type="entry name" value="Folylpolyglutamate_synth"/>
</dbReference>
<evidence type="ECO:0000256" key="11">
    <source>
        <dbReference type="PIRNR" id="PIRNR001563"/>
    </source>
</evidence>
<evidence type="ECO:0000313" key="15">
    <source>
        <dbReference type="Proteomes" id="UP000270468"/>
    </source>
</evidence>
<evidence type="ECO:0000256" key="9">
    <source>
        <dbReference type="ARBA" id="ARBA00030592"/>
    </source>
</evidence>
<evidence type="ECO:0000256" key="1">
    <source>
        <dbReference type="ARBA" id="ARBA00001946"/>
    </source>
</evidence>
<dbReference type="GO" id="GO:0005524">
    <property type="term" value="F:ATP binding"/>
    <property type="evidence" value="ECO:0007669"/>
    <property type="project" value="UniProtKB-KW"/>
</dbReference>
<feature type="domain" description="Mur ligase central" evidence="13">
    <location>
        <begin position="46"/>
        <end position="256"/>
    </location>
</feature>
<evidence type="ECO:0000256" key="2">
    <source>
        <dbReference type="ARBA" id="ARBA00008276"/>
    </source>
</evidence>
<dbReference type="RefSeq" id="WP_124071629.1">
    <property type="nucleotide sequence ID" value="NZ_CBCRXF010000002.1"/>
</dbReference>
<evidence type="ECO:0000256" key="6">
    <source>
        <dbReference type="ARBA" id="ARBA00022741"/>
    </source>
</evidence>
<evidence type="ECO:0000256" key="7">
    <source>
        <dbReference type="ARBA" id="ARBA00022840"/>
    </source>
</evidence>
<feature type="domain" description="Mur ligase C-terminal" evidence="12">
    <location>
        <begin position="283"/>
        <end position="378"/>
    </location>
</feature>
<dbReference type="EMBL" id="UXAV01000044">
    <property type="protein sequence ID" value="VDC32635.1"/>
    <property type="molecule type" value="Genomic_DNA"/>
</dbReference>
<dbReference type="FunFam" id="3.40.1190.10:FF:000011">
    <property type="entry name" value="Folylpolyglutamate synthase/dihydrofolate synthase"/>
    <property type="match status" value="1"/>
</dbReference>
<dbReference type="GO" id="GO:0008841">
    <property type="term" value="F:dihydrofolate synthase activity"/>
    <property type="evidence" value="ECO:0007669"/>
    <property type="project" value="TreeGrafter"/>
</dbReference>
<reference evidence="14 15" key="1">
    <citation type="submission" date="2018-11" db="EMBL/GenBank/DDBJ databases">
        <authorList>
            <person name="Criscuolo A."/>
        </authorList>
    </citation>
    <scope>NUCLEOTIDE SEQUENCE [LARGE SCALE GENOMIC DNA]</scope>
    <source>
        <strain evidence="14">ATB-66</strain>
    </source>
</reference>
<dbReference type="InterPro" id="IPR036615">
    <property type="entry name" value="Mur_ligase_C_dom_sf"/>
</dbReference>
<protein>
    <recommendedName>
        <fullName evidence="3">tetrahydrofolate synthase</fullName>
        <ecNumber evidence="3">6.3.2.17</ecNumber>
    </recommendedName>
    <alternativeName>
        <fullName evidence="9">Tetrahydrofolylpolyglutamate synthase</fullName>
    </alternativeName>
</protein>
<dbReference type="SUPFAM" id="SSF53623">
    <property type="entry name" value="MurD-like peptide ligases, catalytic domain"/>
    <property type="match status" value="1"/>
</dbReference>
<dbReference type="Gene3D" id="3.90.190.20">
    <property type="entry name" value="Mur ligase, C-terminal domain"/>
    <property type="match status" value="1"/>
</dbReference>
<dbReference type="PIRSF" id="PIRSF001563">
    <property type="entry name" value="Folylpolyglu_synth"/>
    <property type="match status" value="1"/>
</dbReference>
<dbReference type="NCBIfam" id="TIGR01499">
    <property type="entry name" value="folC"/>
    <property type="match status" value="1"/>
</dbReference>
<keyword evidence="4 11" id="KW-0436">Ligase</keyword>
<dbReference type="GO" id="GO:0046872">
    <property type="term" value="F:metal ion binding"/>
    <property type="evidence" value="ECO:0007669"/>
    <property type="project" value="UniProtKB-KW"/>
</dbReference>
<name>A0A3P5XP19_9BACL</name>
<accession>A0A3P5XP19</accession>
<dbReference type="Pfam" id="PF08245">
    <property type="entry name" value="Mur_ligase_M"/>
    <property type="match status" value="1"/>
</dbReference>
<evidence type="ECO:0000256" key="3">
    <source>
        <dbReference type="ARBA" id="ARBA00013025"/>
    </source>
</evidence>
<keyword evidence="15" id="KW-1185">Reference proteome</keyword>
<comment type="similarity">
    <text evidence="2 11">Belongs to the folylpolyglutamate synthase family.</text>
</comment>
<evidence type="ECO:0000256" key="4">
    <source>
        <dbReference type="ARBA" id="ARBA00022598"/>
    </source>
</evidence>
<keyword evidence="5" id="KW-0479">Metal-binding</keyword>
<dbReference type="Pfam" id="PF02875">
    <property type="entry name" value="Mur_ligase_C"/>
    <property type="match status" value="1"/>
</dbReference>
<keyword evidence="8" id="KW-0460">Magnesium</keyword>
<evidence type="ECO:0000256" key="5">
    <source>
        <dbReference type="ARBA" id="ARBA00022723"/>
    </source>
</evidence>
<dbReference type="Proteomes" id="UP000270468">
    <property type="component" value="Unassembled WGS sequence"/>
</dbReference>
<evidence type="ECO:0000313" key="14">
    <source>
        <dbReference type="EMBL" id="VDC32635.1"/>
    </source>
</evidence>
<dbReference type="GO" id="GO:0005737">
    <property type="term" value="C:cytoplasm"/>
    <property type="evidence" value="ECO:0007669"/>
    <property type="project" value="TreeGrafter"/>
</dbReference>
<dbReference type="EC" id="6.3.2.17" evidence="3"/>
<comment type="cofactor">
    <cofactor evidence="1">
        <name>Mg(2+)</name>
        <dbReference type="ChEBI" id="CHEBI:18420"/>
    </cofactor>
</comment>
<organism evidence="14 15">
    <name type="scientific">Filibacter tadaridae</name>
    <dbReference type="NCBI Taxonomy" id="2483811"/>
    <lineage>
        <taxon>Bacteria</taxon>
        <taxon>Bacillati</taxon>
        <taxon>Bacillota</taxon>
        <taxon>Bacilli</taxon>
        <taxon>Bacillales</taxon>
        <taxon>Caryophanaceae</taxon>
        <taxon>Filibacter</taxon>
    </lineage>
</organism>
<dbReference type="InterPro" id="IPR013221">
    <property type="entry name" value="Mur_ligase_cen"/>
</dbReference>
<dbReference type="AlphaFoldDB" id="A0A3P5XP19"/>
<evidence type="ECO:0000259" key="13">
    <source>
        <dbReference type="Pfam" id="PF08245"/>
    </source>
</evidence>
<dbReference type="InterPro" id="IPR036565">
    <property type="entry name" value="Mur-like_cat_sf"/>
</dbReference>